<dbReference type="PANTHER" id="PTHR23090">
    <property type="entry name" value="NH 3 /GLUTAMINE-DEPENDENT NAD + SYNTHETASE"/>
    <property type="match status" value="1"/>
</dbReference>
<dbReference type="InterPro" id="IPR036526">
    <property type="entry name" value="C-N_Hydrolase_sf"/>
</dbReference>
<dbReference type="GO" id="GO:0005524">
    <property type="term" value="F:ATP binding"/>
    <property type="evidence" value="ECO:0007669"/>
    <property type="project" value="UniProtKB-UniRule"/>
</dbReference>
<evidence type="ECO:0000256" key="7">
    <source>
        <dbReference type="HAMAP-Rule" id="MF_02090"/>
    </source>
</evidence>
<dbReference type="Pfam" id="PF00795">
    <property type="entry name" value="CN_hydrolase"/>
    <property type="match status" value="1"/>
</dbReference>
<dbReference type="NCBIfam" id="TIGR00552">
    <property type="entry name" value="nadE"/>
    <property type="match status" value="1"/>
</dbReference>
<proteinExistence type="inferred from homology"/>
<dbReference type="PROSITE" id="PS50263">
    <property type="entry name" value="CN_HYDROLASE"/>
    <property type="match status" value="1"/>
</dbReference>
<dbReference type="EC" id="6.3.5.1" evidence="7 8"/>
<name>A0AAN4VW43_9BACT</name>
<feature type="binding site" evidence="7">
    <location>
        <position position="453"/>
    </location>
    <ligand>
        <name>ATP</name>
        <dbReference type="ChEBI" id="CHEBI:30616"/>
    </ligand>
</feature>
<keyword evidence="6 7" id="KW-0520">NAD</keyword>
<feature type="binding site" evidence="7">
    <location>
        <position position="189"/>
    </location>
    <ligand>
        <name>L-glutamine</name>
        <dbReference type="ChEBI" id="CHEBI:58359"/>
    </ligand>
</feature>
<evidence type="ECO:0000256" key="4">
    <source>
        <dbReference type="ARBA" id="ARBA00022741"/>
    </source>
</evidence>
<dbReference type="GO" id="GO:0008795">
    <property type="term" value="F:NAD+ synthase activity"/>
    <property type="evidence" value="ECO:0007669"/>
    <property type="project" value="UniProtKB-UniRule"/>
</dbReference>
<sequence length="622" mass="70591">MIVAGAALNQTPMQWEENVANIKRAIREAKDANVKILCLPELCITGYGCEDWFLSDWLADKALSFLPEIAAETEGIAVCVGLPMWKKGKLYNVAALINEQEVVGFYAKQHLANEGVHYEPRWFTAWPEGKQSSIEWNGRHYHFGDDFFEVQGLKVGFEICEDAWVEDRPAKHYFERGWELDVVLNPSASHFAFGKSLIREDLIVPASKQYGFTYIYANLLGNEAGRMIYDGDIFIAQQGKLLQRSSRMSFKNVDLITAKVNFDGESEQPELNPDPKDKNTEFIKASSLAMFDYLRKTWSKCFVLSLSGGADSSTCAVLVGELVQRGLRELGLKRFLEKIHREDLFPVLSQLKGDDLRTALGKEVLVTAYQGTVNSSDDTFNSAKALAEEIGANFHHWLIDEEVNSYTDKVEKALGRKLSWEQDDIALQNIQARSRAPIIWMLTNVTGGLLLTTSNRSEGDVGYATMDGDTSGSIAPIAGVDKYFVLNWLQWAEDTLGYQSLNHVNNLNPSAELRPLERVQTDEDDLMPYFVIQAIERLAIKERKSPQQVYQELSEEALEPADLLKLHITKFFRLWSRNQWKRERIAPSFHLDDFNVDSRTWCRFPIISGSFQQELKALENLP</sequence>
<dbReference type="EMBL" id="BQKE01000001">
    <property type="protein sequence ID" value="GJM60334.1"/>
    <property type="molecule type" value="Genomic_DNA"/>
</dbReference>
<dbReference type="Gene3D" id="3.40.50.620">
    <property type="entry name" value="HUPs"/>
    <property type="match status" value="1"/>
</dbReference>
<dbReference type="Gene3D" id="3.60.110.10">
    <property type="entry name" value="Carbon-nitrogen hydrolase"/>
    <property type="match status" value="1"/>
</dbReference>
<dbReference type="CDD" id="cd00553">
    <property type="entry name" value="NAD_synthase"/>
    <property type="match status" value="1"/>
</dbReference>
<evidence type="ECO:0000256" key="2">
    <source>
        <dbReference type="ARBA" id="ARBA00007145"/>
    </source>
</evidence>
<feature type="binding site" evidence="7">
    <location>
        <position position="458"/>
    </location>
    <ligand>
        <name>deamido-NAD(+)</name>
        <dbReference type="ChEBI" id="CHEBI:58437"/>
        <note>ligand shared between two neighboring subunits</note>
    </ligand>
</feature>
<reference evidence="11 12" key="1">
    <citation type="submission" date="2021-12" db="EMBL/GenBank/DDBJ databases">
        <title>Genome sequencing of bacteria with rrn-lacking chromosome and rrn-plasmid.</title>
        <authorList>
            <person name="Anda M."/>
            <person name="Iwasaki W."/>
        </authorList>
    </citation>
    <scope>NUCLEOTIDE SEQUENCE [LARGE SCALE GENOMIC DNA]</scope>
    <source>
        <strain evidence="11 12">NBRC 15940</strain>
    </source>
</reference>
<dbReference type="Pfam" id="PF02540">
    <property type="entry name" value="NAD_synthase"/>
    <property type="match status" value="1"/>
</dbReference>
<keyword evidence="4 7" id="KW-0547">Nucleotide-binding</keyword>
<dbReference type="InterPro" id="IPR003010">
    <property type="entry name" value="C-N_Hydrolase"/>
</dbReference>
<comment type="pathway">
    <text evidence="1 7 8">Cofactor biosynthesis; NAD(+) biosynthesis; NAD(+) from deamido-NAD(+) (L-Gln route): step 1/1.</text>
</comment>
<dbReference type="GO" id="GO:0005737">
    <property type="term" value="C:cytoplasm"/>
    <property type="evidence" value="ECO:0007669"/>
    <property type="project" value="InterPro"/>
</dbReference>
<comment type="catalytic activity">
    <reaction evidence="7 8">
        <text>deamido-NAD(+) + L-glutamine + ATP + H2O = L-glutamate + AMP + diphosphate + NAD(+) + H(+)</text>
        <dbReference type="Rhea" id="RHEA:24384"/>
        <dbReference type="ChEBI" id="CHEBI:15377"/>
        <dbReference type="ChEBI" id="CHEBI:15378"/>
        <dbReference type="ChEBI" id="CHEBI:29985"/>
        <dbReference type="ChEBI" id="CHEBI:30616"/>
        <dbReference type="ChEBI" id="CHEBI:33019"/>
        <dbReference type="ChEBI" id="CHEBI:57540"/>
        <dbReference type="ChEBI" id="CHEBI:58359"/>
        <dbReference type="ChEBI" id="CHEBI:58437"/>
        <dbReference type="ChEBI" id="CHEBI:456215"/>
        <dbReference type="EC" id="6.3.5.1"/>
    </reaction>
</comment>
<dbReference type="HAMAP" id="MF_02090">
    <property type="entry name" value="NadE_glutamine_dep"/>
    <property type="match status" value="1"/>
</dbReference>
<feature type="active site" description="For glutaminase activity" evidence="7">
    <location>
        <position position="108"/>
    </location>
</feature>
<dbReference type="InterPro" id="IPR014445">
    <property type="entry name" value="Gln-dep_NAD_synthase"/>
</dbReference>
<comment type="caution">
    <text evidence="11">The sequence shown here is derived from an EMBL/GenBank/DDBJ whole genome shotgun (WGS) entry which is preliminary data.</text>
</comment>
<comment type="similarity">
    <text evidence="9">Belongs to the NAD synthetase family.</text>
</comment>
<evidence type="ECO:0000256" key="9">
    <source>
        <dbReference type="RuleBase" id="RU003811"/>
    </source>
</evidence>
<feature type="active site" description="Proton acceptor; for glutaminase activity" evidence="7">
    <location>
        <position position="41"/>
    </location>
</feature>
<feature type="binding site" evidence="7">
    <location>
        <position position="429"/>
    </location>
    <ligand>
        <name>deamido-NAD(+)</name>
        <dbReference type="ChEBI" id="CHEBI:58437"/>
        <note>ligand shared between two neighboring subunits</note>
    </ligand>
</feature>
<evidence type="ECO:0000256" key="5">
    <source>
        <dbReference type="ARBA" id="ARBA00022840"/>
    </source>
</evidence>
<organism evidence="11 12">
    <name type="scientific">Persicobacter diffluens</name>
    <dbReference type="NCBI Taxonomy" id="981"/>
    <lineage>
        <taxon>Bacteria</taxon>
        <taxon>Pseudomonadati</taxon>
        <taxon>Bacteroidota</taxon>
        <taxon>Cytophagia</taxon>
        <taxon>Cytophagales</taxon>
        <taxon>Persicobacteraceae</taxon>
        <taxon>Persicobacter</taxon>
    </lineage>
</organism>
<feature type="active site" description="Nucleophile; for glutaminase activity" evidence="7">
    <location>
        <position position="160"/>
    </location>
</feature>
<keyword evidence="12" id="KW-1185">Reference proteome</keyword>
<evidence type="ECO:0000259" key="10">
    <source>
        <dbReference type="PROSITE" id="PS50263"/>
    </source>
</evidence>
<dbReference type="GO" id="GO:0004359">
    <property type="term" value="F:glutaminase activity"/>
    <property type="evidence" value="ECO:0007669"/>
    <property type="project" value="InterPro"/>
</dbReference>
<dbReference type="InterPro" id="IPR003694">
    <property type="entry name" value="NAD_synthase"/>
</dbReference>
<dbReference type="SUPFAM" id="SSF52402">
    <property type="entry name" value="Adenine nucleotide alpha hydrolases-like"/>
    <property type="match status" value="1"/>
</dbReference>
<feature type="binding site" evidence="7">
    <location>
        <position position="195"/>
    </location>
    <ligand>
        <name>L-glutamine</name>
        <dbReference type="ChEBI" id="CHEBI:58359"/>
    </ligand>
</feature>
<dbReference type="GO" id="GO:0003952">
    <property type="term" value="F:NAD+ synthase (glutamine-hydrolyzing) activity"/>
    <property type="evidence" value="ECO:0007669"/>
    <property type="project" value="UniProtKB-UniRule"/>
</dbReference>
<feature type="domain" description="CN hydrolase" evidence="10">
    <location>
        <begin position="1"/>
        <end position="262"/>
    </location>
</feature>
<evidence type="ECO:0000256" key="3">
    <source>
        <dbReference type="ARBA" id="ARBA00022598"/>
    </source>
</evidence>
<dbReference type="GO" id="GO:0009435">
    <property type="term" value="P:NAD+ biosynthetic process"/>
    <property type="evidence" value="ECO:0007669"/>
    <property type="project" value="UniProtKB-UniRule"/>
</dbReference>
<evidence type="ECO:0000256" key="8">
    <source>
        <dbReference type="PIRNR" id="PIRNR006630"/>
    </source>
</evidence>
<accession>A0AAN4VW43</accession>
<evidence type="ECO:0000256" key="1">
    <source>
        <dbReference type="ARBA" id="ARBA00005188"/>
    </source>
</evidence>
<gene>
    <name evidence="7 11" type="primary">nadE</name>
    <name evidence="11" type="ORF">PEDI_08860</name>
</gene>
<feature type="binding site" evidence="7">
    <location>
        <position position="581"/>
    </location>
    <ligand>
        <name>deamido-NAD(+)</name>
        <dbReference type="ChEBI" id="CHEBI:58437"/>
        <note>ligand shared between two neighboring subunits</note>
    </ligand>
</feature>
<keyword evidence="3 7" id="KW-0436">Ligase</keyword>
<dbReference type="AlphaFoldDB" id="A0AAN4VW43"/>
<dbReference type="PANTHER" id="PTHR23090:SF9">
    <property type="entry name" value="GLUTAMINE-DEPENDENT NAD(+) SYNTHETASE"/>
    <property type="match status" value="1"/>
</dbReference>
<comment type="caution">
    <text evidence="7">Lacks conserved residue(s) required for the propagation of feature annotation.</text>
</comment>
<dbReference type="CDD" id="cd07570">
    <property type="entry name" value="GAT_Gln-NAD-synth"/>
    <property type="match status" value="1"/>
</dbReference>
<protein>
    <recommendedName>
        <fullName evidence="7 8">Glutamine-dependent NAD(+) synthetase</fullName>
        <ecNumber evidence="7 8">6.3.5.1</ecNumber>
    </recommendedName>
    <alternativeName>
        <fullName evidence="7 8">NAD(+) synthase [glutamine-hydrolyzing]</fullName>
    </alternativeName>
</protein>
<dbReference type="InterPro" id="IPR014729">
    <property type="entry name" value="Rossmann-like_a/b/a_fold"/>
</dbReference>
<evidence type="ECO:0000256" key="6">
    <source>
        <dbReference type="ARBA" id="ARBA00023027"/>
    </source>
</evidence>
<dbReference type="SUPFAM" id="SSF56317">
    <property type="entry name" value="Carbon-nitrogen hydrolase"/>
    <property type="match status" value="1"/>
</dbReference>
<comment type="function">
    <text evidence="7">Catalyzes the ATP-dependent amidation of deamido-NAD to form NAD. Uses L-glutamine as a nitrogen source.</text>
</comment>
<dbReference type="Proteomes" id="UP001310022">
    <property type="component" value="Unassembled WGS sequence"/>
</dbReference>
<evidence type="ECO:0000313" key="12">
    <source>
        <dbReference type="Proteomes" id="UP001310022"/>
    </source>
</evidence>
<keyword evidence="5 7" id="KW-0067">ATP-binding</keyword>
<dbReference type="InterPro" id="IPR022310">
    <property type="entry name" value="NAD/GMP_synthase"/>
</dbReference>
<comment type="similarity">
    <text evidence="2 7 8">In the C-terminal section; belongs to the NAD synthetase family.</text>
</comment>
<evidence type="ECO:0000313" key="11">
    <source>
        <dbReference type="EMBL" id="GJM60334.1"/>
    </source>
</evidence>
<dbReference type="PIRSF" id="PIRSF006630">
    <property type="entry name" value="NADS_GAT"/>
    <property type="match status" value="1"/>
</dbReference>